<dbReference type="RefSeq" id="WP_092519272.1">
    <property type="nucleotide sequence ID" value="NZ_CAWRAH010000031.1"/>
</dbReference>
<dbReference type="AlphaFoldDB" id="A0A1I5B6A7"/>
<dbReference type="OrthoDB" id="5674874at2"/>
<gene>
    <name evidence="1" type="ORF">SAMN05421579_1166</name>
</gene>
<evidence type="ECO:0000313" key="2">
    <source>
        <dbReference type="Proteomes" id="UP000199011"/>
    </source>
</evidence>
<dbReference type="Pfam" id="PF09684">
    <property type="entry name" value="Tail_P2_I"/>
    <property type="match status" value="1"/>
</dbReference>
<dbReference type="EMBL" id="FOVO01000016">
    <property type="protein sequence ID" value="SFN70232.1"/>
    <property type="molecule type" value="Genomic_DNA"/>
</dbReference>
<dbReference type="Proteomes" id="UP000199011">
    <property type="component" value="Unassembled WGS sequence"/>
</dbReference>
<organism evidence="1 2">
    <name type="scientific">Xenorhabdus japonica</name>
    <dbReference type="NCBI Taxonomy" id="53341"/>
    <lineage>
        <taxon>Bacteria</taxon>
        <taxon>Pseudomonadati</taxon>
        <taxon>Pseudomonadota</taxon>
        <taxon>Gammaproteobacteria</taxon>
        <taxon>Enterobacterales</taxon>
        <taxon>Morganellaceae</taxon>
        <taxon>Xenorhabdus</taxon>
    </lineage>
</organism>
<sequence>MSEFRERLKRLALPSWMDKGEPAKLLGAARAFWTQVYGWLTWPLAQLDAETCTESLLSVLAYQRDIQRFNGEPLPLFRKRVKYAFINAKDAGSIAGFIAIFERLGVGYVELLERQPDIDWDVIILRLSDGQIAANPDLLMNIIRQYGRTCRRYRFEVIAKNQLLMRVGSISADYCTYAAAIPTQPLLLKVGHIAGVAVCDSASLKESTAPNVTYGASL</sequence>
<evidence type="ECO:0000313" key="1">
    <source>
        <dbReference type="EMBL" id="SFN70232.1"/>
    </source>
</evidence>
<dbReference type="STRING" id="53341.SAMN05421579_1166"/>
<protein>
    <submittedName>
        <fullName evidence="1">Phage tail protein (Tail_P2_I)</fullName>
    </submittedName>
</protein>
<accession>A0A1I5B6A7</accession>
<proteinExistence type="predicted"/>
<reference evidence="2" key="1">
    <citation type="submission" date="2016-10" db="EMBL/GenBank/DDBJ databases">
        <authorList>
            <person name="Varghese N."/>
            <person name="Submissions S."/>
        </authorList>
    </citation>
    <scope>NUCLEOTIDE SEQUENCE [LARGE SCALE GENOMIC DNA]</scope>
    <source>
        <strain evidence="2">DSM 16522</strain>
    </source>
</reference>
<keyword evidence="2" id="KW-1185">Reference proteome</keyword>
<name>A0A1I5B6A7_9GAMM</name>
<dbReference type="InterPro" id="IPR006521">
    <property type="entry name" value="Tail_protein_I"/>
</dbReference>